<dbReference type="Proteomes" id="UP001141552">
    <property type="component" value="Unassembled WGS sequence"/>
</dbReference>
<dbReference type="AlphaFoldDB" id="A0A9Q0JHE0"/>
<dbReference type="PANTHER" id="PTHR33789">
    <property type="entry name" value="LACHRYMATORY-FACTOR SYNTHASE"/>
    <property type="match status" value="1"/>
</dbReference>
<comment type="caution">
    <text evidence="1">The sequence shown here is derived from an EMBL/GenBank/DDBJ whole genome shotgun (WGS) entry which is preliminary data.</text>
</comment>
<protein>
    <recommendedName>
        <fullName evidence="3">Bet v I/Major latex protein domain-containing protein</fullName>
    </recommendedName>
</protein>
<accession>A0A9Q0JHE0</accession>
<dbReference type="Gene3D" id="3.30.530.20">
    <property type="match status" value="3"/>
</dbReference>
<dbReference type="FunFam" id="3.30.530.20:FF:000064">
    <property type="entry name" value="Lachrymatory-factor synthase"/>
    <property type="match status" value="3"/>
</dbReference>
<dbReference type="InterPro" id="IPR019587">
    <property type="entry name" value="Polyketide_cyclase/dehydratase"/>
</dbReference>
<dbReference type="Pfam" id="PF10604">
    <property type="entry name" value="Polyketide_cyc2"/>
    <property type="match status" value="3"/>
</dbReference>
<evidence type="ECO:0008006" key="3">
    <source>
        <dbReference type="Google" id="ProtNLM"/>
    </source>
</evidence>
<reference evidence="1" key="2">
    <citation type="journal article" date="2023" name="Plants (Basel)">
        <title>Annotation of the Turnera subulata (Passifloraceae) Draft Genome Reveals the S-Locus Evolved after the Divergence of Turneroideae from Passifloroideae in a Stepwise Manner.</title>
        <authorList>
            <person name="Henning P.M."/>
            <person name="Roalson E.H."/>
            <person name="Mir W."/>
            <person name="McCubbin A.G."/>
            <person name="Shore J.S."/>
        </authorList>
    </citation>
    <scope>NUCLEOTIDE SEQUENCE</scope>
    <source>
        <strain evidence="1">F60SS</strain>
    </source>
</reference>
<organism evidence="1 2">
    <name type="scientific">Turnera subulata</name>
    <dbReference type="NCBI Taxonomy" id="218843"/>
    <lineage>
        <taxon>Eukaryota</taxon>
        <taxon>Viridiplantae</taxon>
        <taxon>Streptophyta</taxon>
        <taxon>Embryophyta</taxon>
        <taxon>Tracheophyta</taxon>
        <taxon>Spermatophyta</taxon>
        <taxon>Magnoliopsida</taxon>
        <taxon>eudicotyledons</taxon>
        <taxon>Gunneridae</taxon>
        <taxon>Pentapetalae</taxon>
        <taxon>rosids</taxon>
        <taxon>fabids</taxon>
        <taxon>Malpighiales</taxon>
        <taxon>Passifloraceae</taxon>
        <taxon>Turnera</taxon>
    </lineage>
</organism>
<feature type="non-terminal residue" evidence="1">
    <location>
        <position position="473"/>
    </location>
</feature>
<evidence type="ECO:0000313" key="1">
    <source>
        <dbReference type="EMBL" id="KAJ4841187.1"/>
    </source>
</evidence>
<dbReference type="EMBL" id="JAKUCV010002865">
    <property type="protein sequence ID" value="KAJ4841187.1"/>
    <property type="molecule type" value="Genomic_DNA"/>
</dbReference>
<reference evidence="1" key="1">
    <citation type="submission" date="2022-02" db="EMBL/GenBank/DDBJ databases">
        <authorList>
            <person name="Henning P.M."/>
            <person name="McCubbin A.G."/>
            <person name="Shore J.S."/>
        </authorList>
    </citation>
    <scope>NUCLEOTIDE SEQUENCE</scope>
    <source>
        <strain evidence="1">F60SS</strain>
        <tissue evidence="1">Leaves</tissue>
    </source>
</reference>
<gene>
    <name evidence="1" type="ORF">Tsubulata_040547</name>
</gene>
<dbReference type="GO" id="GO:0004864">
    <property type="term" value="F:protein phosphatase inhibitor activity"/>
    <property type="evidence" value="ECO:0007669"/>
    <property type="project" value="UniProtKB-ARBA"/>
</dbReference>
<dbReference type="CDD" id="cd07821">
    <property type="entry name" value="PYR_PYL_RCAR_like"/>
    <property type="match status" value="3"/>
</dbReference>
<dbReference type="PANTHER" id="PTHR33789:SF11">
    <property type="entry name" value="OS05G0202300 PROTEIN"/>
    <property type="match status" value="1"/>
</dbReference>
<evidence type="ECO:0000313" key="2">
    <source>
        <dbReference type="Proteomes" id="UP001141552"/>
    </source>
</evidence>
<keyword evidence="2" id="KW-1185">Reference proteome</keyword>
<dbReference type="SUPFAM" id="SSF55961">
    <property type="entry name" value="Bet v1-like"/>
    <property type="match status" value="3"/>
</dbReference>
<dbReference type="InterPro" id="IPR053249">
    <property type="entry name" value="LFS"/>
</dbReference>
<name>A0A9Q0JHE0_9ROSI</name>
<proteinExistence type="predicted"/>
<sequence>MAEETQPKWQGKAIVELKGSTADQIWPLVADFCGLRKWFPKLHTSDRVEGEVGQPGLVRYCVFSPQPSADGGEDGKVMWAKEKLVMINPVERCLSYEIIDSNVGMKSYVATWKVFPLTGDDAPTLPAAGGCKIEWSFVSDPGEGWTLDGLTSYITTLLQFAGKKMEEAVLSGFLPKWEGKVSTRLTKARPDQVWALYKDFFNFHKWFPSLATCHGIHGANGEPGCIRYCAGFSIPSDPAAKDDGSLHRPVSWSKEKLTAVDDIQRSLSYEIVDSNIGLFPEGGDDGQGGCTIEWSFTVDPVEGWALDDLVMKYEASVELKGSTADQIWPLVADFCNLHRWFPNLDTCYRVEGEAGQPGLVRYCASSTQPSADGSEDGKVTWAKEKLVMINPVERCLSYEIIGNNVGMKSYVATWKVLPLAGDDAQTLPAGGCKIEWSFVSDPVEGSTLDGLLSYVSSVLQFAGNKMEEAVLSG</sequence>
<dbReference type="OrthoDB" id="1928994at2759"/>
<dbReference type="InterPro" id="IPR023393">
    <property type="entry name" value="START-like_dom_sf"/>
</dbReference>